<gene>
    <name evidence="2" type="ORF">Pla100_28150</name>
</gene>
<dbReference type="InterPro" id="IPR040788">
    <property type="entry name" value="HEPN_MAE_28990"/>
</dbReference>
<evidence type="ECO:0000259" key="1">
    <source>
        <dbReference type="Pfam" id="PF18737"/>
    </source>
</evidence>
<evidence type="ECO:0000313" key="2">
    <source>
        <dbReference type="EMBL" id="TWT96338.1"/>
    </source>
</evidence>
<protein>
    <recommendedName>
        <fullName evidence="1">MAE-28990/MAE-18760-like HEPN domain-containing protein</fullName>
    </recommendedName>
</protein>
<dbReference type="Pfam" id="PF18737">
    <property type="entry name" value="HEPN_MAE_28990"/>
    <property type="match status" value="1"/>
</dbReference>
<feature type="domain" description="MAE-28990/MAE-18760-like HEPN" evidence="1">
    <location>
        <begin position="15"/>
        <end position="238"/>
    </location>
</feature>
<comment type="caution">
    <text evidence="2">The sequence shown here is derived from an EMBL/GenBank/DDBJ whole genome shotgun (WGS) entry which is preliminary data.</text>
</comment>
<reference evidence="2 3" key="1">
    <citation type="submission" date="2019-02" db="EMBL/GenBank/DDBJ databases">
        <title>Deep-cultivation of Planctomycetes and their phenomic and genomic characterization uncovers novel biology.</title>
        <authorList>
            <person name="Wiegand S."/>
            <person name="Jogler M."/>
            <person name="Boedeker C."/>
            <person name="Pinto D."/>
            <person name="Vollmers J."/>
            <person name="Rivas-Marin E."/>
            <person name="Kohn T."/>
            <person name="Peeters S.H."/>
            <person name="Heuer A."/>
            <person name="Rast P."/>
            <person name="Oberbeckmann S."/>
            <person name="Bunk B."/>
            <person name="Jeske O."/>
            <person name="Meyerdierks A."/>
            <person name="Storesund J.E."/>
            <person name="Kallscheuer N."/>
            <person name="Luecker S."/>
            <person name="Lage O.M."/>
            <person name="Pohl T."/>
            <person name="Merkel B.J."/>
            <person name="Hornburger P."/>
            <person name="Mueller R.-W."/>
            <person name="Bruemmer F."/>
            <person name="Labrenz M."/>
            <person name="Spormann A.M."/>
            <person name="Op Den Camp H."/>
            <person name="Overmann J."/>
            <person name="Amann R."/>
            <person name="Jetten M.S.M."/>
            <person name="Mascher T."/>
            <person name="Medema M.H."/>
            <person name="Devos D.P."/>
            <person name="Kaster A.-K."/>
            <person name="Ovreas L."/>
            <person name="Rohde M."/>
            <person name="Galperin M.Y."/>
            <person name="Jogler C."/>
        </authorList>
    </citation>
    <scope>NUCLEOTIDE SEQUENCE [LARGE SCALE GENOMIC DNA]</scope>
    <source>
        <strain evidence="2 3">Pla100</strain>
    </source>
</reference>
<sequence>MFATGCWEDSMDTQPFEERIQEIDAYIELLEALNRQSQTGPPEIGGSVITAQQQKMLFASVYLQLYNLVEATATWCVTAVAKATADGNSWSPGQLDTTIRREWVRTSARTHVILNQDNRFESAWAFCELLLQNQPVVEWEIEKGGGGNWDVAAIEAISERIGCTLNITPSVATAVKRHFRDDKNALAFVKDLRNKLAHGAISFEQSGENVTVTDLKELKQRTVDYLRQVVQSFKQYVNDGCYLDATLRPVGGA</sequence>
<dbReference type="EMBL" id="SJPM01000005">
    <property type="protein sequence ID" value="TWT96338.1"/>
    <property type="molecule type" value="Genomic_DNA"/>
</dbReference>
<dbReference type="AlphaFoldDB" id="A0A5C6AAK2"/>
<organism evidence="2 3">
    <name type="scientific">Neorhodopirellula pilleata</name>
    <dbReference type="NCBI Taxonomy" id="2714738"/>
    <lineage>
        <taxon>Bacteria</taxon>
        <taxon>Pseudomonadati</taxon>
        <taxon>Planctomycetota</taxon>
        <taxon>Planctomycetia</taxon>
        <taxon>Pirellulales</taxon>
        <taxon>Pirellulaceae</taxon>
        <taxon>Neorhodopirellula</taxon>
    </lineage>
</organism>
<accession>A0A5C6AAK2</accession>
<evidence type="ECO:0000313" key="3">
    <source>
        <dbReference type="Proteomes" id="UP000316213"/>
    </source>
</evidence>
<dbReference type="Proteomes" id="UP000316213">
    <property type="component" value="Unassembled WGS sequence"/>
</dbReference>
<name>A0A5C6AAK2_9BACT</name>
<proteinExistence type="predicted"/>
<keyword evidence="3" id="KW-1185">Reference proteome</keyword>